<feature type="region of interest" description="Disordered" evidence="1">
    <location>
        <begin position="298"/>
        <end position="323"/>
    </location>
</feature>
<evidence type="ECO:0000313" key="2">
    <source>
        <dbReference type="EMBL" id="OTA29480.1"/>
    </source>
</evidence>
<reference evidence="2 3" key="1">
    <citation type="submission" date="2017-01" db="EMBL/GenBank/DDBJ databases">
        <title>The recent genome duplication of the halophilic yeast Hortaea werneckii: insights from long-read sequencing.</title>
        <authorList>
            <person name="Sinha S."/>
            <person name="Flibotte S."/>
            <person name="Neira M."/>
            <person name="Lenassi M."/>
            <person name="Gostincar C."/>
            <person name="Stajich J.E."/>
            <person name="Nislow C.E."/>
        </authorList>
    </citation>
    <scope>NUCLEOTIDE SEQUENCE [LARGE SCALE GENOMIC DNA]</scope>
    <source>
        <strain evidence="2 3">EXF-2000</strain>
    </source>
</reference>
<dbReference type="VEuPathDB" id="FungiDB:BTJ68_11777"/>
<dbReference type="EMBL" id="MUNK01000149">
    <property type="protein sequence ID" value="OTA29480.1"/>
    <property type="molecule type" value="Genomic_DNA"/>
</dbReference>
<dbReference type="AlphaFoldDB" id="A0A1Z5T2A9"/>
<keyword evidence="3" id="KW-1185">Reference proteome</keyword>
<evidence type="ECO:0000256" key="1">
    <source>
        <dbReference type="SAM" id="MobiDB-lite"/>
    </source>
</evidence>
<organism evidence="2 3">
    <name type="scientific">Hortaea werneckii EXF-2000</name>
    <dbReference type="NCBI Taxonomy" id="1157616"/>
    <lineage>
        <taxon>Eukaryota</taxon>
        <taxon>Fungi</taxon>
        <taxon>Dikarya</taxon>
        <taxon>Ascomycota</taxon>
        <taxon>Pezizomycotina</taxon>
        <taxon>Dothideomycetes</taxon>
        <taxon>Dothideomycetidae</taxon>
        <taxon>Mycosphaerellales</taxon>
        <taxon>Teratosphaeriaceae</taxon>
        <taxon>Hortaea</taxon>
    </lineage>
</organism>
<gene>
    <name evidence="2" type="ORF">BTJ68_11777</name>
</gene>
<sequence>MIVQNEANESGSGALFNETFPMLLLKWYLAMSSHIPSKGASPAKDDMPNGNKRKSADTERSPSPAQPPASPSDEREDPVADLEAAANMRDDEDDKEEGMNVADYDGLSFASWDQARKTMKGDLYWELLVQDPAEPDDVEEVRKDPAKWVRMLKKSFAKQYLGGYTRRPSTFSDDAAKQEWDRWQKNAMADFRKDMSNGRVSPDHVEALCWKLFEDVVAMHVNGCPRIIMAQACKGISEAQLDTIVTIKCSTRLERIAKAIGDYPLIRSEIINDERIERLIVAPEHHGTTKVTSCWSNATRRKNKSEPAAKRRRSDFTEEQVLTDEGGKTKVKVIKKEAGIED</sequence>
<evidence type="ECO:0000313" key="3">
    <source>
        <dbReference type="Proteomes" id="UP000194280"/>
    </source>
</evidence>
<name>A0A1Z5T2A9_HORWE</name>
<protein>
    <submittedName>
        <fullName evidence="2">Uncharacterized protein</fullName>
    </submittedName>
</protein>
<feature type="region of interest" description="Disordered" evidence="1">
    <location>
        <begin position="36"/>
        <end position="78"/>
    </location>
</feature>
<comment type="caution">
    <text evidence="2">The sequence shown here is derived from an EMBL/GenBank/DDBJ whole genome shotgun (WGS) entry which is preliminary data.</text>
</comment>
<accession>A0A1Z5T2A9</accession>
<dbReference type="InParanoid" id="A0A1Z5T2A9"/>
<dbReference type="OrthoDB" id="3854740at2759"/>
<proteinExistence type="predicted"/>
<dbReference type="Proteomes" id="UP000194280">
    <property type="component" value="Unassembled WGS sequence"/>
</dbReference>